<dbReference type="PANTHER" id="PTHR43592">
    <property type="entry name" value="CAAX AMINO TERMINAL PROTEASE"/>
    <property type="match status" value="1"/>
</dbReference>
<evidence type="ECO:0000313" key="4">
    <source>
        <dbReference type="Proteomes" id="UP000606600"/>
    </source>
</evidence>
<dbReference type="RefSeq" id="WP_191187551.1">
    <property type="nucleotide sequence ID" value="NZ_JACWMY010000002.1"/>
</dbReference>
<feature type="transmembrane region" description="Helical" evidence="1">
    <location>
        <begin position="159"/>
        <end position="178"/>
    </location>
</feature>
<organism evidence="3 4">
    <name type="scientific">Mucilaginibacter pankratovii</name>
    <dbReference type="NCBI Taxonomy" id="2772110"/>
    <lineage>
        <taxon>Bacteria</taxon>
        <taxon>Pseudomonadati</taxon>
        <taxon>Bacteroidota</taxon>
        <taxon>Sphingobacteriia</taxon>
        <taxon>Sphingobacteriales</taxon>
        <taxon>Sphingobacteriaceae</taxon>
        <taxon>Mucilaginibacter</taxon>
    </lineage>
</organism>
<gene>
    <name evidence="3" type="ORF">IDJ77_03540</name>
</gene>
<reference evidence="3 4" key="1">
    <citation type="submission" date="2020-09" db="EMBL/GenBank/DDBJ databases">
        <title>Novel species of Mucilaginibacter isolated from a glacier on the Tibetan Plateau.</title>
        <authorList>
            <person name="Liu Q."/>
            <person name="Xin Y.-H."/>
        </authorList>
    </citation>
    <scope>NUCLEOTIDE SEQUENCE [LARGE SCALE GENOMIC DNA]</scope>
    <source>
        <strain evidence="3 4">ZT4R22</strain>
    </source>
</reference>
<dbReference type="EMBL" id="JACWMY010000002">
    <property type="protein sequence ID" value="MBD1362873.1"/>
    <property type="molecule type" value="Genomic_DNA"/>
</dbReference>
<name>A0ABR7WKM5_9SPHI</name>
<comment type="caution">
    <text evidence="3">The sequence shown here is derived from an EMBL/GenBank/DDBJ whole genome shotgun (WGS) entry which is preliminary data.</text>
</comment>
<proteinExistence type="predicted"/>
<dbReference type="Proteomes" id="UP000606600">
    <property type="component" value="Unassembled WGS sequence"/>
</dbReference>
<dbReference type="GO" id="GO:0008237">
    <property type="term" value="F:metallopeptidase activity"/>
    <property type="evidence" value="ECO:0007669"/>
    <property type="project" value="UniProtKB-KW"/>
</dbReference>
<dbReference type="Pfam" id="PF02517">
    <property type="entry name" value="Rce1-like"/>
    <property type="match status" value="1"/>
</dbReference>
<dbReference type="PANTHER" id="PTHR43592:SF15">
    <property type="entry name" value="CAAX AMINO TERMINAL PROTEASE FAMILY PROTEIN"/>
    <property type="match status" value="1"/>
</dbReference>
<dbReference type="InterPro" id="IPR003675">
    <property type="entry name" value="Rce1/LyrA-like_dom"/>
</dbReference>
<feature type="transmembrane region" description="Helical" evidence="1">
    <location>
        <begin position="12"/>
        <end position="31"/>
    </location>
</feature>
<evidence type="ECO:0000259" key="2">
    <source>
        <dbReference type="Pfam" id="PF02517"/>
    </source>
</evidence>
<keyword evidence="1" id="KW-0472">Membrane</keyword>
<keyword evidence="3" id="KW-0645">Protease</keyword>
<keyword evidence="3" id="KW-0482">Metalloprotease</keyword>
<keyword evidence="3" id="KW-0378">Hydrolase</keyword>
<feature type="transmembrane region" description="Helical" evidence="1">
    <location>
        <begin position="51"/>
        <end position="69"/>
    </location>
</feature>
<keyword evidence="1" id="KW-1133">Transmembrane helix</keyword>
<keyword evidence="1" id="KW-0812">Transmembrane</keyword>
<feature type="transmembrane region" description="Helical" evidence="1">
    <location>
        <begin position="89"/>
        <end position="114"/>
    </location>
</feature>
<accession>A0ABR7WKM5</accession>
<evidence type="ECO:0000256" key="1">
    <source>
        <dbReference type="SAM" id="Phobius"/>
    </source>
</evidence>
<protein>
    <submittedName>
        <fullName evidence="3">CPBP family intramembrane metalloprotease</fullName>
    </submittedName>
</protein>
<feature type="domain" description="CAAX prenyl protease 2/Lysostaphin resistance protein A-like" evidence="2">
    <location>
        <begin position="131"/>
        <end position="221"/>
    </location>
</feature>
<keyword evidence="4" id="KW-1185">Reference proteome</keyword>
<feature type="transmembrane region" description="Helical" evidence="1">
    <location>
        <begin position="208"/>
        <end position="228"/>
    </location>
</feature>
<feature type="transmembrane region" description="Helical" evidence="1">
    <location>
        <begin position="185"/>
        <end position="202"/>
    </location>
</feature>
<evidence type="ECO:0000313" key="3">
    <source>
        <dbReference type="EMBL" id="MBD1362873.1"/>
    </source>
</evidence>
<sequence length="232" mass="26685">MPLTAEQPTPQHAIVIRGMALTVLFFAIISFVNRGINTAIGISDWSPTSFIISRFLYWLWLALIFVYVWRREHQPVLLWSEKRYGAGFYFASIFGMLFTLIIGTNIIGGLLTVFKLFKRSDAMVGIGQFSLPLKVFISVTAAVVEEFVFRGYLMPRLQLFFKSTHWPVIITSVIFGLAHMRWGTLVNVLGPMLIGFIFAYFYQKYRNIKVLIACHFLWDIVGLILLSYHKVK</sequence>